<dbReference type="PANTHER" id="PTHR30481">
    <property type="entry name" value="DNA ADENINE METHYLASE"/>
    <property type="match status" value="1"/>
</dbReference>
<dbReference type="GO" id="GO:0032259">
    <property type="term" value="P:methylation"/>
    <property type="evidence" value="ECO:0007669"/>
    <property type="project" value="UniProtKB-KW"/>
</dbReference>
<evidence type="ECO:0000256" key="1">
    <source>
        <dbReference type="ARBA" id="ARBA00022603"/>
    </source>
</evidence>
<gene>
    <name evidence="4" type="ORF">FC87_GL001114</name>
</gene>
<keyword evidence="3" id="KW-0949">S-adenosyl-L-methionine</keyword>
<dbReference type="STRING" id="1423745.GCA_001311215_00897"/>
<evidence type="ECO:0008006" key="6">
    <source>
        <dbReference type="Google" id="ProtNLM"/>
    </source>
</evidence>
<name>A0A0R2CJ96_9LACO</name>
<keyword evidence="2" id="KW-0808">Transferase</keyword>
<comment type="caution">
    <text evidence="4">The sequence shown here is derived from an EMBL/GenBank/DDBJ whole genome shotgun (WGS) entry which is preliminary data.</text>
</comment>
<accession>A0A0R2CJ96</accession>
<evidence type="ECO:0000256" key="3">
    <source>
        <dbReference type="ARBA" id="ARBA00022691"/>
    </source>
</evidence>
<dbReference type="PATRIC" id="fig|1423745.4.peg.1179"/>
<keyword evidence="1" id="KW-0489">Methyltransferase</keyword>
<dbReference type="Gene3D" id="3.40.50.150">
    <property type="entry name" value="Vaccinia Virus protein VP39"/>
    <property type="match status" value="1"/>
</dbReference>
<dbReference type="EMBL" id="AYZI01000007">
    <property type="protein sequence ID" value="KRM91186.1"/>
    <property type="molecule type" value="Genomic_DNA"/>
</dbReference>
<dbReference type="AlphaFoldDB" id="A0A0R2CJ96"/>
<dbReference type="InterPro" id="IPR012327">
    <property type="entry name" value="MeTrfase_D12"/>
</dbReference>
<dbReference type="GO" id="GO:1904047">
    <property type="term" value="F:S-adenosyl-L-methionine binding"/>
    <property type="evidence" value="ECO:0007669"/>
    <property type="project" value="TreeGrafter"/>
</dbReference>
<dbReference type="InterPro" id="IPR029063">
    <property type="entry name" value="SAM-dependent_MTases_sf"/>
</dbReference>
<reference evidence="4 5" key="1">
    <citation type="journal article" date="2015" name="Genome Announc.">
        <title>Expanding the biotechnology potential of lactobacilli through comparative genomics of 213 strains and associated genera.</title>
        <authorList>
            <person name="Sun Z."/>
            <person name="Harris H.M."/>
            <person name="McCann A."/>
            <person name="Guo C."/>
            <person name="Argimon S."/>
            <person name="Zhang W."/>
            <person name="Yang X."/>
            <person name="Jeffery I.B."/>
            <person name="Cooney J.C."/>
            <person name="Kagawa T.F."/>
            <person name="Liu W."/>
            <person name="Song Y."/>
            <person name="Salvetti E."/>
            <person name="Wrobel A."/>
            <person name="Rasinkangas P."/>
            <person name="Parkhill J."/>
            <person name="Rea M.C."/>
            <person name="O'Sullivan O."/>
            <person name="Ritari J."/>
            <person name="Douillard F.P."/>
            <person name="Paul Ross R."/>
            <person name="Yang R."/>
            <person name="Briner A.E."/>
            <person name="Felis G.E."/>
            <person name="de Vos W.M."/>
            <person name="Barrangou R."/>
            <person name="Klaenhammer T.R."/>
            <person name="Caufield P.W."/>
            <person name="Cui Y."/>
            <person name="Zhang H."/>
            <person name="O'Toole P.W."/>
        </authorList>
    </citation>
    <scope>NUCLEOTIDE SEQUENCE [LARGE SCALE GENOMIC DNA]</scope>
    <source>
        <strain evidence="4 5">DSM 22689</strain>
    </source>
</reference>
<evidence type="ECO:0000313" key="4">
    <source>
        <dbReference type="EMBL" id="KRM91186.1"/>
    </source>
</evidence>
<organism evidence="4 5">
    <name type="scientific">Fructilactobacillus florum DSM 22689 = JCM 16035</name>
    <dbReference type="NCBI Taxonomy" id="1423745"/>
    <lineage>
        <taxon>Bacteria</taxon>
        <taxon>Bacillati</taxon>
        <taxon>Bacillota</taxon>
        <taxon>Bacilli</taxon>
        <taxon>Lactobacillales</taxon>
        <taxon>Lactobacillaceae</taxon>
        <taxon>Fructilactobacillus</taxon>
    </lineage>
</organism>
<proteinExistence type="predicted"/>
<protein>
    <recommendedName>
        <fullName evidence="6">DNA adenine methylase</fullName>
    </recommendedName>
</protein>
<dbReference type="Proteomes" id="UP000051586">
    <property type="component" value="Unassembled WGS sequence"/>
</dbReference>
<dbReference type="GO" id="GO:0009007">
    <property type="term" value="F:site-specific DNA-methyltransferase (adenine-specific) activity"/>
    <property type="evidence" value="ECO:0007669"/>
    <property type="project" value="UniProtKB-EC"/>
</dbReference>
<evidence type="ECO:0000313" key="5">
    <source>
        <dbReference type="Proteomes" id="UP000051586"/>
    </source>
</evidence>
<dbReference type="SUPFAM" id="SSF53335">
    <property type="entry name" value="S-adenosyl-L-methionine-dependent methyltransferases"/>
    <property type="match status" value="1"/>
</dbReference>
<sequence length="69" mass="7914">MVQQKELRDLAISLTHKNVKVMISNSSSEITKELYKSKTFKIRTVRAGRAINSNGKKRGKVDEFIITNY</sequence>
<dbReference type="GO" id="GO:0043565">
    <property type="term" value="F:sequence-specific DNA binding"/>
    <property type="evidence" value="ECO:0007669"/>
    <property type="project" value="TreeGrafter"/>
</dbReference>
<evidence type="ECO:0000256" key="2">
    <source>
        <dbReference type="ARBA" id="ARBA00022679"/>
    </source>
</evidence>
<dbReference type="PANTHER" id="PTHR30481:SF3">
    <property type="entry name" value="DNA ADENINE METHYLASE"/>
    <property type="match status" value="1"/>
</dbReference>
<dbReference type="GO" id="GO:0006298">
    <property type="term" value="P:mismatch repair"/>
    <property type="evidence" value="ECO:0007669"/>
    <property type="project" value="TreeGrafter"/>
</dbReference>
<dbReference type="GO" id="GO:0009307">
    <property type="term" value="P:DNA restriction-modification system"/>
    <property type="evidence" value="ECO:0007669"/>
    <property type="project" value="InterPro"/>
</dbReference>